<accession>A0AAJ5VXJ3</accession>
<dbReference type="EMBL" id="CP119312">
    <property type="protein sequence ID" value="WEK05745.1"/>
    <property type="molecule type" value="Genomic_DNA"/>
</dbReference>
<organism evidence="2 3">
    <name type="scientific">Candidatus Devosia phytovorans</name>
    <dbReference type="NCBI Taxonomy" id="3121372"/>
    <lineage>
        <taxon>Bacteria</taxon>
        <taxon>Pseudomonadati</taxon>
        <taxon>Pseudomonadota</taxon>
        <taxon>Alphaproteobacteria</taxon>
        <taxon>Hyphomicrobiales</taxon>
        <taxon>Devosiaceae</taxon>
        <taxon>Devosia</taxon>
    </lineage>
</organism>
<evidence type="ECO:0000313" key="3">
    <source>
        <dbReference type="Proteomes" id="UP001217476"/>
    </source>
</evidence>
<gene>
    <name evidence="2" type="ORF">P0Y65_05680</name>
</gene>
<feature type="region of interest" description="Disordered" evidence="1">
    <location>
        <begin position="1"/>
        <end position="22"/>
    </location>
</feature>
<dbReference type="Proteomes" id="UP001217476">
    <property type="component" value="Chromosome"/>
</dbReference>
<proteinExistence type="predicted"/>
<reference evidence="2" key="1">
    <citation type="submission" date="2023-03" db="EMBL/GenBank/DDBJ databases">
        <title>Andean soil-derived lignocellulolytic bacterial consortium as a source of novel taxa and putative plastic-active enzymes.</title>
        <authorList>
            <person name="Diaz-Garcia L."/>
            <person name="Chuvochina M."/>
            <person name="Feuerriegel G."/>
            <person name="Bunk B."/>
            <person name="Sproer C."/>
            <person name="Streit W.R."/>
            <person name="Rodriguez L.M."/>
            <person name="Overmann J."/>
            <person name="Jimenez D.J."/>
        </authorList>
    </citation>
    <scope>NUCLEOTIDE SEQUENCE</scope>
    <source>
        <strain evidence="2">MAG 4196</strain>
    </source>
</reference>
<dbReference type="AlphaFoldDB" id="A0AAJ5VXJ3"/>
<evidence type="ECO:0000313" key="2">
    <source>
        <dbReference type="EMBL" id="WEK05745.1"/>
    </source>
</evidence>
<evidence type="ECO:0000256" key="1">
    <source>
        <dbReference type="SAM" id="MobiDB-lite"/>
    </source>
</evidence>
<name>A0AAJ5VXJ3_9HYPH</name>
<protein>
    <submittedName>
        <fullName evidence="2">Uncharacterized protein</fullName>
    </submittedName>
</protein>
<sequence>MGLKIETMPELTSHHAPRKGETGAKILAEHRRAETLSALVKAVKSDRRPVAYWLDMIAGRA</sequence>